<dbReference type="Pfam" id="PF07703">
    <property type="entry name" value="A2M_BRD"/>
    <property type="match status" value="1"/>
</dbReference>
<dbReference type="EMBL" id="JRHC01000007">
    <property type="protein sequence ID" value="KJF42046.1"/>
    <property type="molecule type" value="Genomic_DNA"/>
</dbReference>
<evidence type="ECO:0000313" key="6">
    <source>
        <dbReference type="Proteomes" id="UP000032544"/>
    </source>
</evidence>
<dbReference type="InterPro" id="IPR041462">
    <property type="entry name" value="Bact_A2M_MG6"/>
</dbReference>
<dbReference type="Pfam" id="PF17973">
    <property type="entry name" value="bMG10"/>
    <property type="match status" value="1"/>
</dbReference>
<dbReference type="Pfam" id="PF07678">
    <property type="entry name" value="TED_complement"/>
    <property type="match status" value="1"/>
</dbReference>
<dbReference type="SMART" id="SM01419">
    <property type="entry name" value="Thiol-ester_cl"/>
    <property type="match status" value="1"/>
</dbReference>
<proteinExistence type="inferred from homology"/>
<reference evidence="5 6" key="1">
    <citation type="submission" date="2014-09" db="EMBL/GenBank/DDBJ databases">
        <title>Draft Genome Sequence of Draconibacterium sp. JN14CK-3.</title>
        <authorList>
            <person name="Dong C."/>
            <person name="Lai Q."/>
            <person name="Shao Z."/>
        </authorList>
    </citation>
    <scope>NUCLEOTIDE SEQUENCE [LARGE SCALE GENOMIC DNA]</scope>
    <source>
        <strain evidence="5 6">JN14CK-3</strain>
    </source>
</reference>
<dbReference type="InterPro" id="IPR008930">
    <property type="entry name" value="Terpenoid_cyclase/PrenylTrfase"/>
</dbReference>
<sequence>MKKFIVPLFFLLLVAASCKKSNKTKADPGAEFAHYVQAYTSGVISSRTTIAVYLTKPVELDGPAGELFEFKPEIKGETVQVGDRIFEFRSSEPLKQGTEYEASFFLGKVLDVKNDLQEMPFRFSTVPQSFTVTVEGLKNYEDIGATQMQLNGYILTADVAEALAVENMLTTRLDGEELPVTWNHETGGRKHFFTVDSIQRKEDESGQLQVSWDGGSLDVDEKGMKELEVPSLSDFKVLEANVVQQPEQCVTIRFSDALLKTQDLTGLVELEGNKNLRVELDGNLLKVWIDKRIIGEVNLTVHEGIKSSNYARLKSGENFLLQFTNAEPKVRLLGKGVIVPQSESMIFPFEAISLNAVDVRIIQIFKDNVAQFFQENSIDGDENLKQVGRLVYEKKVDLYSDEPINYNNWNTFKIDLAKMVDIEQGAIYRVELRFRKEYSLYNCPDNETEESLHETDLSREEDYKTSWDTPGWYSNYYYPDGYNWRERDNPCHVSYYNYDRFVSKNIMASQLGIVAKEGKDHRMFFAVSNLLNTAPESDVDLKLYNFQHQLIERVKTDSRGLAEVDLKKKPFLLIAHKGNQFGYLRLDDGTSLSVSNFNVSGQEITDGMKGFIYGERDVWRPGDTLFLNFILETNADRPGNHPVIFSLINPKDQQVERRVVTNNENGFYQLTTTSEKDAPTGNWRAEVQVGNSRFSKRVKIETIKPNRLKIDLDLPEDKVLDESNDVVPITASWLHGSPAKSLKAKVEVSLAKTNTTFEDYQNYSFTDPASGYAQKEQTVFDGKLDETGKAKVPFVLEGLDNAPGMLNVWFTSRVFESGGDFSTSISSAKYSPFESYVGVRMPESDDNWYTTDTDYLPEIVTVDKNGKAVSGDDLEVRLYKINWRWWWESGSENLAHYVSGRYYQPVSNWNIPDAKHKSKIKLNVKYNNWQDNGRYFLWVKDKTSGHATGITFYMSRWGSWRSDGMEQGATMLSVRTDKEKYNVGDDIEVIIPSSKAGKALVSLENGTEVIDMFWVETTDKETRFTLKANKKMAPNFYVNVSLIQAYESTGNDAPLRLYGIIPVKVEDPETILQPQIKTSKEIEPETNYTVEVSEKAGKKMTYTLAIVDEGLLGLTNYKTPNPHYSFYQREALGVKTWDMYDYVVGAYGARLEKAFAVGGDGSLVETDKKEANRFKPVVQFAGPFTLEAGKTQKHEFKMPNYVGAVRMMVVAGNQGAYGAEEVLVPVRKGLMLLATVPRMLAPLETFDLPVDVFAMKDHVKNVSVSVKTNELFELVGEKENSIQFTEIGDKMTFFKLKVKDDIGVGKIVVEAKSGNERATYEVEVDVRNPNLEVVKQDAKLVPGNQSWTCNLQSPGTPGTNEAWIEISGFPPLNLSKHLDYLIQYPHGCVEQVTSSVFPQLFLGQLTDLTADQKLAIEDNVRKALVKLQSFQLGSGGFSYWPGSAYVNSWATNYVGHFILMAEKAGYSLPFGLKDKWLRYQQSEARNWKGNQYFAHYSQLRNYDLTQAYRLYTLALAGNPDMGAMNRLREKGSKASDVSWRLASAYILAGKKDAAEQLVANLTTEVKDYIEFGGTFGSSLRDKAMLLDALTLLKDQENAFEMLKSISDELNSRDWLSTQTAAWCLYAAARFSEEFYTDGNETAFELTLNGKKHQLRTKIPVVKIPVENGTADKVNVEYENKGSSATYVRVVAKGVPSGIDSVSSSANLVMNVKYLDSANKEINPESIEQGSDFRMEVTVKHPGKRVDYEEMVLSTLIPSGWEILNKRIGDVPGEESNFEYQDIRDDRIYTYFDLDMNEQKSFVFYLNAAYKGQFYQPPVSCEAMYDNSVNARKAGRMVVVK</sequence>
<dbReference type="InterPro" id="IPR041246">
    <property type="entry name" value="Bact_MG10"/>
</dbReference>
<dbReference type="Gene3D" id="1.50.10.20">
    <property type="match status" value="1"/>
</dbReference>
<evidence type="ECO:0000259" key="4">
    <source>
        <dbReference type="SMART" id="SM01360"/>
    </source>
</evidence>
<comment type="similarity">
    <text evidence="1">Belongs to the protease inhibitor I39 (alpha-2-macroglobulin) family. Bacterial alpha-2-macroglobulin subfamily.</text>
</comment>
<dbReference type="SMART" id="SM01360">
    <property type="entry name" value="A2M"/>
    <property type="match status" value="1"/>
</dbReference>
<evidence type="ECO:0000256" key="1">
    <source>
        <dbReference type="ARBA" id="ARBA00010556"/>
    </source>
</evidence>
<dbReference type="GO" id="GO:0004866">
    <property type="term" value="F:endopeptidase inhibitor activity"/>
    <property type="evidence" value="ECO:0007669"/>
    <property type="project" value="InterPro"/>
</dbReference>
<dbReference type="Pfam" id="PF17962">
    <property type="entry name" value="bMG6"/>
    <property type="match status" value="1"/>
</dbReference>
<dbReference type="PANTHER" id="PTHR40094:SF1">
    <property type="entry name" value="UBIQUITIN DOMAIN-CONTAINING PROTEIN"/>
    <property type="match status" value="1"/>
</dbReference>
<keyword evidence="6" id="KW-1185">Reference proteome</keyword>
<dbReference type="PANTHER" id="PTHR40094">
    <property type="entry name" value="ALPHA-2-MACROGLOBULIN HOMOLOG"/>
    <property type="match status" value="1"/>
</dbReference>
<dbReference type="RefSeq" id="WP_045033373.1">
    <property type="nucleotide sequence ID" value="NZ_JRHC01000007.1"/>
</dbReference>
<dbReference type="SUPFAM" id="SSF48239">
    <property type="entry name" value="Terpenoid cyclases/Protein prenyltransferases"/>
    <property type="match status" value="1"/>
</dbReference>
<dbReference type="OrthoDB" id="9767116at2"/>
<feature type="domain" description="Alpha-2-macroglobulin" evidence="4">
    <location>
        <begin position="1177"/>
        <end position="1266"/>
    </location>
</feature>
<gene>
    <name evidence="5" type="ORF">LH29_22470</name>
</gene>
<dbReference type="Proteomes" id="UP000032544">
    <property type="component" value="Unassembled WGS sequence"/>
</dbReference>
<evidence type="ECO:0000313" key="5">
    <source>
        <dbReference type="EMBL" id="KJF42046.1"/>
    </source>
</evidence>
<dbReference type="InterPro" id="IPR051802">
    <property type="entry name" value="YfhM-like"/>
</dbReference>
<dbReference type="InterPro" id="IPR021868">
    <property type="entry name" value="Alpha_2_Macroglob_MG3"/>
</dbReference>
<evidence type="ECO:0000259" key="3">
    <source>
        <dbReference type="SMART" id="SM01359"/>
    </source>
</evidence>
<dbReference type="STRING" id="1544798.LH29_22470"/>
<dbReference type="InterPro" id="IPR041203">
    <property type="entry name" value="Bact_A2M_MG5"/>
</dbReference>
<dbReference type="InterPro" id="IPR011626">
    <property type="entry name" value="Alpha-macroglobulin_TED"/>
</dbReference>
<dbReference type="InterPro" id="IPR002890">
    <property type="entry name" value="MG2"/>
</dbReference>
<dbReference type="InterPro" id="IPR047565">
    <property type="entry name" value="Alpha-macroglob_thiol-ester_cl"/>
</dbReference>
<dbReference type="Pfam" id="PF00207">
    <property type="entry name" value="A2M"/>
    <property type="match status" value="1"/>
</dbReference>
<dbReference type="Pfam" id="PF17972">
    <property type="entry name" value="bMG5"/>
    <property type="match status" value="1"/>
</dbReference>
<protein>
    <recommendedName>
        <fullName evidence="7">Alpha-2-macroglobulin</fullName>
    </recommendedName>
</protein>
<dbReference type="InterPro" id="IPR001599">
    <property type="entry name" value="Macroglobln_a2"/>
</dbReference>
<dbReference type="InterPro" id="IPR011625">
    <property type="entry name" value="A2M_N_BRD"/>
</dbReference>
<accession>A0A0D8J692</accession>
<dbReference type="GO" id="GO:0005615">
    <property type="term" value="C:extracellular space"/>
    <property type="evidence" value="ECO:0007669"/>
    <property type="project" value="InterPro"/>
</dbReference>
<feature type="domain" description="Alpha-2-macroglobulin bait region" evidence="3">
    <location>
        <begin position="972"/>
        <end position="1114"/>
    </location>
</feature>
<evidence type="ECO:0000256" key="2">
    <source>
        <dbReference type="ARBA" id="ARBA00022729"/>
    </source>
</evidence>
<dbReference type="Gene3D" id="2.60.40.1930">
    <property type="match status" value="1"/>
</dbReference>
<comment type="caution">
    <text evidence="5">The sequence shown here is derived from an EMBL/GenBank/DDBJ whole genome shotgun (WGS) entry which is preliminary data.</text>
</comment>
<dbReference type="SMART" id="SM01359">
    <property type="entry name" value="A2M_N_2"/>
    <property type="match status" value="1"/>
</dbReference>
<dbReference type="Pfam" id="PF01835">
    <property type="entry name" value="MG2"/>
    <property type="match status" value="1"/>
</dbReference>
<dbReference type="CDD" id="cd02891">
    <property type="entry name" value="A2M_like"/>
    <property type="match status" value="1"/>
</dbReference>
<keyword evidence="2" id="KW-0732">Signal</keyword>
<evidence type="ECO:0008006" key="7">
    <source>
        <dbReference type="Google" id="ProtNLM"/>
    </source>
</evidence>
<organism evidence="5 6">
    <name type="scientific">Draconibacterium sediminis</name>
    <dbReference type="NCBI Taxonomy" id="1544798"/>
    <lineage>
        <taxon>Bacteria</taxon>
        <taxon>Pseudomonadati</taxon>
        <taxon>Bacteroidota</taxon>
        <taxon>Bacteroidia</taxon>
        <taxon>Marinilabiliales</taxon>
        <taxon>Prolixibacteraceae</taxon>
        <taxon>Draconibacterium</taxon>
    </lineage>
</organism>
<name>A0A0D8J692_9BACT</name>
<dbReference type="Pfam" id="PF11974">
    <property type="entry name" value="bMG3"/>
    <property type="match status" value="1"/>
</dbReference>
<dbReference type="PROSITE" id="PS51257">
    <property type="entry name" value="PROKAR_LIPOPROTEIN"/>
    <property type="match status" value="1"/>
</dbReference>